<keyword evidence="4" id="KW-0862">Zinc</keyword>
<evidence type="ECO:0000256" key="7">
    <source>
        <dbReference type="SAM" id="MobiDB-lite"/>
    </source>
</evidence>
<accession>A0A559M6W8</accession>
<evidence type="ECO:0000313" key="11">
    <source>
        <dbReference type="Proteomes" id="UP000315522"/>
    </source>
</evidence>
<comment type="subcellular location">
    <subcellularLocation>
        <location evidence="1">Nucleus</location>
    </subcellularLocation>
</comment>
<organism evidence="10 11">
    <name type="scientific">Lachnellula willkommii</name>
    <dbReference type="NCBI Taxonomy" id="215461"/>
    <lineage>
        <taxon>Eukaryota</taxon>
        <taxon>Fungi</taxon>
        <taxon>Dikarya</taxon>
        <taxon>Ascomycota</taxon>
        <taxon>Pezizomycotina</taxon>
        <taxon>Leotiomycetes</taxon>
        <taxon>Helotiales</taxon>
        <taxon>Lachnaceae</taxon>
        <taxon>Lachnellula</taxon>
    </lineage>
</organism>
<feature type="region of interest" description="Disordered" evidence="7">
    <location>
        <begin position="213"/>
        <end position="487"/>
    </location>
</feature>
<feature type="compositionally biased region" description="Low complexity" evidence="7">
    <location>
        <begin position="232"/>
        <end position="249"/>
    </location>
</feature>
<dbReference type="PROSITE" id="PS50808">
    <property type="entry name" value="ZF_BED"/>
    <property type="match status" value="1"/>
</dbReference>
<feature type="compositionally biased region" description="Polar residues" evidence="7">
    <location>
        <begin position="348"/>
        <end position="388"/>
    </location>
</feature>
<comment type="caution">
    <text evidence="10">The sequence shown here is derived from an EMBL/GenBank/DDBJ whole genome shotgun (WGS) entry which is preliminary data.</text>
</comment>
<dbReference type="PANTHER" id="PTHR23215:SF0">
    <property type="entry name" value="BUB3-INTERACTING AND GLEBS MOTIF-CONTAINING PROTEIN ZNF207"/>
    <property type="match status" value="1"/>
</dbReference>
<feature type="compositionally biased region" description="Low complexity" evidence="7">
    <location>
        <begin position="121"/>
        <end position="132"/>
    </location>
</feature>
<evidence type="ECO:0000256" key="5">
    <source>
        <dbReference type="ARBA" id="ARBA00023242"/>
    </source>
</evidence>
<evidence type="ECO:0000259" key="9">
    <source>
        <dbReference type="PROSITE" id="PS50808"/>
    </source>
</evidence>
<dbReference type="Proteomes" id="UP000315522">
    <property type="component" value="Unassembled WGS sequence"/>
</dbReference>
<keyword evidence="11" id="KW-1185">Reference proteome</keyword>
<dbReference type="InterPro" id="IPR003656">
    <property type="entry name" value="Znf_BED"/>
</dbReference>
<dbReference type="PROSITE" id="PS00028">
    <property type="entry name" value="ZINC_FINGER_C2H2_1"/>
    <property type="match status" value="1"/>
</dbReference>
<dbReference type="GO" id="GO:0005634">
    <property type="term" value="C:nucleus"/>
    <property type="evidence" value="ECO:0007669"/>
    <property type="project" value="UniProtKB-SubCell"/>
</dbReference>
<keyword evidence="5" id="KW-0539">Nucleus</keyword>
<evidence type="ECO:0000256" key="1">
    <source>
        <dbReference type="ARBA" id="ARBA00004123"/>
    </source>
</evidence>
<evidence type="ECO:0000313" key="10">
    <source>
        <dbReference type="EMBL" id="TVY88716.1"/>
    </source>
</evidence>
<dbReference type="InterPro" id="IPR013087">
    <property type="entry name" value="Znf_C2H2_type"/>
</dbReference>
<dbReference type="CDD" id="cd20908">
    <property type="entry name" value="SUF4-like"/>
    <property type="match status" value="1"/>
</dbReference>
<feature type="domain" description="BED-type" evidence="9">
    <location>
        <begin position="14"/>
        <end position="73"/>
    </location>
</feature>
<gene>
    <name evidence="10" type="primary">znf207</name>
    <name evidence="10" type="ORF">LAWI1_G004162</name>
</gene>
<dbReference type="SMART" id="SM00355">
    <property type="entry name" value="ZnF_C2H2"/>
    <property type="match status" value="2"/>
</dbReference>
<feature type="domain" description="C2H2-type" evidence="8">
    <location>
        <begin position="43"/>
        <end position="66"/>
    </location>
</feature>
<protein>
    <submittedName>
        <fullName evidence="10">BUB3-interacting and GLEBS motif-containing protein</fullName>
    </submittedName>
</protein>
<proteinExistence type="predicted"/>
<dbReference type="PROSITE" id="PS50157">
    <property type="entry name" value="ZINC_FINGER_C2H2_2"/>
    <property type="match status" value="1"/>
</dbReference>
<keyword evidence="3 6" id="KW-0863">Zinc-finger</keyword>
<evidence type="ECO:0000256" key="4">
    <source>
        <dbReference type="ARBA" id="ARBA00022833"/>
    </source>
</evidence>
<dbReference type="EMBL" id="QGML01001588">
    <property type="protein sequence ID" value="TVY88716.1"/>
    <property type="molecule type" value="Genomic_DNA"/>
</dbReference>
<evidence type="ECO:0000256" key="3">
    <source>
        <dbReference type="ARBA" id="ARBA00022771"/>
    </source>
</evidence>
<feature type="compositionally biased region" description="Low complexity" evidence="7">
    <location>
        <begin position="436"/>
        <end position="457"/>
    </location>
</feature>
<sequence length="524" mass="55975">MVGKKKRGHPDVEELLSRPWCYYCERDFDDLKILISHQKAKHFKCERCGRRLNTAGGLSVHMNQVHKETLTMVDNSLPNRQGLEVEIFGMEGIPEDVSQAHNQRIIAGFYQAEAERRATTGNPGPGANQGNQSKKPKFESPTDLKKRLAEHKARKEAEKLAGTSSGGNTPRVEGAQNSPLGQSPSSFVRFAVDLTHALELTVSQNNASPYVAPQATHGASQGAGYGSFSQEPYSQPAAAYQQPYASQPPFSGPPGAQFQPQYSPPPQYPPSQSFPPPGFQPPGQNYPGGPPSFGAGSPPPGSFNGYHGPPSNTPPAHGGLPNRPPSLPPAPGLPQRPSFGAPQVPPYQMQQLHQGPPGTSFQGQQGSWTGNTWKGQDQKPAMSSSYPPHSQGYGDYSTNASSVDDLVSGAAREADDIDEIIRMAEAGIKPPKKGEGAAPPVQAIEAEATSTPAPETAEIGDKSEPTQKKSKKDKPQKMVYSDNEMSPEEKMALMPRYAFVPDGKTETSLVDAATIPGVAGTVDA</sequence>
<reference evidence="10 11" key="1">
    <citation type="submission" date="2018-05" db="EMBL/GenBank/DDBJ databases">
        <title>Genome sequencing and assembly of the regulated plant pathogen Lachnellula willkommii and related sister species for the development of diagnostic species identification markers.</title>
        <authorList>
            <person name="Giroux E."/>
            <person name="Bilodeau G."/>
        </authorList>
    </citation>
    <scope>NUCLEOTIDE SEQUENCE [LARGE SCALE GENOMIC DNA]</scope>
    <source>
        <strain evidence="10 11">CBS 172.35</strain>
    </source>
</reference>
<evidence type="ECO:0000256" key="6">
    <source>
        <dbReference type="PROSITE-ProRule" id="PRU00042"/>
    </source>
</evidence>
<evidence type="ECO:0000259" key="8">
    <source>
        <dbReference type="PROSITE" id="PS50157"/>
    </source>
</evidence>
<feature type="compositionally biased region" description="Low complexity" evidence="7">
    <location>
        <begin position="281"/>
        <end position="296"/>
    </location>
</feature>
<dbReference type="Gene3D" id="3.30.160.60">
    <property type="entry name" value="Classic Zinc Finger"/>
    <property type="match status" value="1"/>
</dbReference>
<dbReference type="SUPFAM" id="SSF57667">
    <property type="entry name" value="beta-beta-alpha zinc fingers"/>
    <property type="match status" value="1"/>
</dbReference>
<evidence type="ECO:0000256" key="2">
    <source>
        <dbReference type="ARBA" id="ARBA00022723"/>
    </source>
</evidence>
<dbReference type="AlphaFoldDB" id="A0A559M6W8"/>
<feature type="compositionally biased region" description="Basic and acidic residues" evidence="7">
    <location>
        <begin position="136"/>
        <end position="159"/>
    </location>
</feature>
<dbReference type="GO" id="GO:0003677">
    <property type="term" value="F:DNA binding"/>
    <property type="evidence" value="ECO:0007669"/>
    <property type="project" value="InterPro"/>
</dbReference>
<name>A0A559M6W8_9HELO</name>
<dbReference type="InterPro" id="IPR036236">
    <property type="entry name" value="Znf_C2H2_sf"/>
</dbReference>
<feature type="region of interest" description="Disordered" evidence="7">
    <location>
        <begin position="117"/>
        <end position="183"/>
    </location>
</feature>
<dbReference type="PANTHER" id="PTHR23215">
    <property type="entry name" value="ZINC FINGER PROTEIN 207"/>
    <property type="match status" value="1"/>
</dbReference>
<keyword evidence="2" id="KW-0479">Metal-binding</keyword>
<dbReference type="GO" id="GO:0008270">
    <property type="term" value="F:zinc ion binding"/>
    <property type="evidence" value="ECO:0007669"/>
    <property type="project" value="UniProtKB-KW"/>
</dbReference>
<feature type="compositionally biased region" description="Pro residues" evidence="7">
    <location>
        <begin position="262"/>
        <end position="280"/>
    </location>
</feature>
<feature type="compositionally biased region" description="Pro residues" evidence="7">
    <location>
        <begin position="322"/>
        <end position="334"/>
    </location>
</feature>
<dbReference type="FunFam" id="3.30.160.60:FF:000354">
    <property type="entry name" value="C2H2 finger domain-containing protein"/>
    <property type="match status" value="1"/>
</dbReference>